<dbReference type="VEuPathDB" id="VectorBase:PPAPM1_005189"/>
<evidence type="ECO:0000259" key="1">
    <source>
        <dbReference type="SMART" id="SM01254"/>
    </source>
</evidence>
<evidence type="ECO:0000313" key="3">
    <source>
        <dbReference type="Proteomes" id="UP000092462"/>
    </source>
</evidence>
<name>A0A1B0DN73_PHLPP</name>
<dbReference type="Pfam" id="PF10205">
    <property type="entry name" value="KLRAQ"/>
    <property type="match status" value="1"/>
</dbReference>
<accession>A0A1B0DN73</accession>
<dbReference type="AlphaFoldDB" id="A0A1B0DN73"/>
<keyword evidence="3" id="KW-1185">Reference proteome</keyword>
<dbReference type="GO" id="GO:0016020">
    <property type="term" value="C:membrane"/>
    <property type="evidence" value="ECO:0007669"/>
    <property type="project" value="TreeGrafter"/>
</dbReference>
<sequence>MLRRRERSLEREHLVTVLRLALERSAPLLELDEELLEEVLELDELDRDPELLLEELLSEELPLLSLLLDTEPLRRRRPIRAQANVLKRAVLEEQNKNGALRESFRLKEANLRRAEQEVDSLTFRNKQLEHRVASLQDDLDRELKRSKGSSRQPRNTEIHTMTKDAVIAEELQKKIIENAQLNSLISDKSAELDLVMERIKTLELQATEHSDTEKALRREIDALSIKNAELESKIVDVSSTIGSEDGLSVTGSDHTTPLHTNSSSSEERIAFLEKELNHWRTQYEILKIGDGLIGAKLLDMASKPTDMLAKGPSNGESDATTKEQLVYGHLSKKIEELFMAKCRAESKLASYMAECEGLQNALEILNAEMQDKTLKQEESQRGNCWYFSNSAAHSSSFRGLFSPRSFHDTIDKPDS</sequence>
<dbReference type="SMART" id="SM01254">
    <property type="entry name" value="KLRAQ"/>
    <property type="match status" value="1"/>
</dbReference>
<dbReference type="EnsemblMetazoa" id="PPAI009918-RA">
    <property type="protein sequence ID" value="PPAI009918-PA"/>
    <property type="gene ID" value="PPAI009918"/>
</dbReference>
<dbReference type="InterPro" id="IPR019343">
    <property type="entry name" value="PPP1R21_N"/>
</dbReference>
<feature type="domain" description="Protein phosphatase 1 regulatory subunit 21 N-terminal" evidence="1">
    <location>
        <begin position="78"/>
        <end position="171"/>
    </location>
</feature>
<dbReference type="PANTHER" id="PTHR21448:SF0">
    <property type="entry name" value="PROTEIN PHOSPHATASE 1 REGULATORY SUBUNIT 21"/>
    <property type="match status" value="1"/>
</dbReference>
<dbReference type="EMBL" id="AJVK01017337">
    <property type="status" value="NOT_ANNOTATED_CDS"/>
    <property type="molecule type" value="Genomic_DNA"/>
</dbReference>
<dbReference type="PANTHER" id="PTHR21448">
    <property type="entry name" value="SMOOTH MUSCLE MYOSIN HEAVY CHAIN-RELATED"/>
    <property type="match status" value="1"/>
</dbReference>
<reference evidence="2" key="1">
    <citation type="submission" date="2022-08" db="UniProtKB">
        <authorList>
            <consortium name="EnsemblMetazoa"/>
        </authorList>
    </citation>
    <scope>IDENTIFICATION</scope>
    <source>
        <strain evidence="2">Israel</strain>
    </source>
</reference>
<dbReference type="InterPro" id="IPR040024">
    <property type="entry name" value="PPP1R21"/>
</dbReference>
<dbReference type="VEuPathDB" id="VectorBase:PPAI009918"/>
<dbReference type="Proteomes" id="UP000092462">
    <property type="component" value="Unassembled WGS sequence"/>
</dbReference>
<organism evidence="2 3">
    <name type="scientific">Phlebotomus papatasi</name>
    <name type="common">Sandfly</name>
    <dbReference type="NCBI Taxonomy" id="29031"/>
    <lineage>
        <taxon>Eukaryota</taxon>
        <taxon>Metazoa</taxon>
        <taxon>Ecdysozoa</taxon>
        <taxon>Arthropoda</taxon>
        <taxon>Hexapoda</taxon>
        <taxon>Insecta</taxon>
        <taxon>Pterygota</taxon>
        <taxon>Neoptera</taxon>
        <taxon>Endopterygota</taxon>
        <taxon>Diptera</taxon>
        <taxon>Nematocera</taxon>
        <taxon>Psychodoidea</taxon>
        <taxon>Psychodidae</taxon>
        <taxon>Phlebotomus</taxon>
        <taxon>Phlebotomus</taxon>
    </lineage>
</organism>
<dbReference type="GO" id="GO:0005769">
    <property type="term" value="C:early endosome"/>
    <property type="evidence" value="ECO:0007669"/>
    <property type="project" value="TreeGrafter"/>
</dbReference>
<proteinExistence type="predicted"/>
<evidence type="ECO:0000313" key="2">
    <source>
        <dbReference type="EnsemblMetazoa" id="PPAI009918-PA"/>
    </source>
</evidence>
<protein>
    <recommendedName>
        <fullName evidence="1">Protein phosphatase 1 regulatory subunit 21 N-terminal domain-containing protein</fullName>
    </recommendedName>
</protein>